<protein>
    <submittedName>
        <fullName evidence="1">10728_t:CDS:1</fullName>
    </submittedName>
</protein>
<comment type="caution">
    <text evidence="1">The sequence shown here is derived from an EMBL/GenBank/DDBJ whole genome shotgun (WGS) entry which is preliminary data.</text>
</comment>
<proteinExistence type="predicted"/>
<sequence>VLITKFENRFDPTTALDQMDCFKLMDVAMDTTFTCLLTQRLALLTTNPNSG</sequence>
<evidence type="ECO:0000313" key="1">
    <source>
        <dbReference type="EMBL" id="CAG8544179.1"/>
    </source>
</evidence>
<accession>A0ACA9LT31</accession>
<gene>
    <name evidence="1" type="ORF">SCALOS_LOCUS4951</name>
</gene>
<keyword evidence="2" id="KW-1185">Reference proteome</keyword>
<reference evidence="1" key="1">
    <citation type="submission" date="2021-06" db="EMBL/GenBank/DDBJ databases">
        <authorList>
            <person name="Kallberg Y."/>
            <person name="Tangrot J."/>
            <person name="Rosling A."/>
        </authorList>
    </citation>
    <scope>NUCLEOTIDE SEQUENCE</scope>
    <source>
        <strain evidence="1">AU212A</strain>
    </source>
</reference>
<evidence type="ECO:0000313" key="2">
    <source>
        <dbReference type="Proteomes" id="UP000789860"/>
    </source>
</evidence>
<name>A0ACA9LT31_9GLOM</name>
<feature type="non-terminal residue" evidence="1">
    <location>
        <position position="1"/>
    </location>
</feature>
<organism evidence="1 2">
    <name type="scientific">Scutellospora calospora</name>
    <dbReference type="NCBI Taxonomy" id="85575"/>
    <lineage>
        <taxon>Eukaryota</taxon>
        <taxon>Fungi</taxon>
        <taxon>Fungi incertae sedis</taxon>
        <taxon>Mucoromycota</taxon>
        <taxon>Glomeromycotina</taxon>
        <taxon>Glomeromycetes</taxon>
        <taxon>Diversisporales</taxon>
        <taxon>Gigasporaceae</taxon>
        <taxon>Scutellospora</taxon>
    </lineage>
</organism>
<dbReference type="EMBL" id="CAJVPM010007286">
    <property type="protein sequence ID" value="CAG8544179.1"/>
    <property type="molecule type" value="Genomic_DNA"/>
</dbReference>
<dbReference type="Proteomes" id="UP000789860">
    <property type="component" value="Unassembled WGS sequence"/>
</dbReference>